<dbReference type="Pfam" id="PF12796">
    <property type="entry name" value="Ank_2"/>
    <property type="match status" value="1"/>
</dbReference>
<dbReference type="AlphaFoldDB" id="A0A8J2HFS1"/>
<reference evidence="3" key="1">
    <citation type="submission" date="2021-04" db="EMBL/GenBank/DDBJ databases">
        <authorList>
            <person name="Chebbi M.A.C M."/>
        </authorList>
    </citation>
    <scope>NUCLEOTIDE SEQUENCE</scope>
</reference>
<name>A0A8J2HFS1_COTCN</name>
<evidence type="ECO:0000256" key="2">
    <source>
        <dbReference type="SAM" id="Phobius"/>
    </source>
</evidence>
<feature type="transmembrane region" description="Helical" evidence="2">
    <location>
        <begin position="31"/>
        <end position="51"/>
    </location>
</feature>
<dbReference type="Proteomes" id="UP000786811">
    <property type="component" value="Unassembled WGS sequence"/>
</dbReference>
<feature type="repeat" description="ANK" evidence="1">
    <location>
        <begin position="128"/>
        <end position="160"/>
    </location>
</feature>
<dbReference type="PROSITE" id="PS50297">
    <property type="entry name" value="ANK_REP_REGION"/>
    <property type="match status" value="1"/>
</dbReference>
<comment type="caution">
    <text evidence="3">The sequence shown here is derived from an EMBL/GenBank/DDBJ whole genome shotgun (WGS) entry which is preliminary data.</text>
</comment>
<keyword evidence="4" id="KW-1185">Reference proteome</keyword>
<accession>A0A8J2HFS1</accession>
<dbReference type="InterPro" id="IPR002110">
    <property type="entry name" value="Ankyrin_rpt"/>
</dbReference>
<keyword evidence="2" id="KW-1133">Transmembrane helix</keyword>
<evidence type="ECO:0000256" key="1">
    <source>
        <dbReference type="PROSITE-ProRule" id="PRU00023"/>
    </source>
</evidence>
<dbReference type="EMBL" id="CAJNRD030001119">
    <property type="protein sequence ID" value="CAG5089633.1"/>
    <property type="molecule type" value="Genomic_DNA"/>
</dbReference>
<proteinExistence type="predicted"/>
<organism evidence="3 4">
    <name type="scientific">Cotesia congregata</name>
    <name type="common">Parasitoid wasp</name>
    <name type="synonym">Apanteles congregatus</name>
    <dbReference type="NCBI Taxonomy" id="51543"/>
    <lineage>
        <taxon>Eukaryota</taxon>
        <taxon>Metazoa</taxon>
        <taxon>Ecdysozoa</taxon>
        <taxon>Arthropoda</taxon>
        <taxon>Hexapoda</taxon>
        <taxon>Insecta</taxon>
        <taxon>Pterygota</taxon>
        <taxon>Neoptera</taxon>
        <taxon>Endopterygota</taxon>
        <taxon>Hymenoptera</taxon>
        <taxon>Apocrita</taxon>
        <taxon>Ichneumonoidea</taxon>
        <taxon>Braconidae</taxon>
        <taxon>Microgastrinae</taxon>
        <taxon>Cotesia</taxon>
    </lineage>
</organism>
<keyword evidence="2" id="KW-0812">Transmembrane</keyword>
<dbReference type="SMART" id="SM00248">
    <property type="entry name" value="ANK"/>
    <property type="match status" value="3"/>
</dbReference>
<dbReference type="SUPFAM" id="SSF48403">
    <property type="entry name" value="Ankyrin repeat"/>
    <property type="match status" value="1"/>
</dbReference>
<gene>
    <name evidence="3" type="ORF">HICCMSTLAB_LOCUS5311</name>
</gene>
<sequence>MVKDLKTFKNDIDQVFFNLFQSNELIMMKNLNIWLIFILILTVAVIIIRIAEFLRKESKTVEQKNLSPEEIQVIKDGMIKGNVTLNHIKKLRALHVATERCYLKKNAKQCIEILTYCPHLVNVKQGPEGLTPFHRICNHGHSVLMTFMLSKGADPFLTTNSGENALCLAISWCIKHPTGGLACVEILQQHGCRLDNTNKWFRIYLHAASLAGHKNLVRWMFSQAAPLAFRSSSFPLI</sequence>
<dbReference type="PROSITE" id="PS50088">
    <property type="entry name" value="ANK_REPEAT"/>
    <property type="match status" value="1"/>
</dbReference>
<evidence type="ECO:0000313" key="4">
    <source>
        <dbReference type="Proteomes" id="UP000786811"/>
    </source>
</evidence>
<dbReference type="InterPro" id="IPR036770">
    <property type="entry name" value="Ankyrin_rpt-contain_sf"/>
</dbReference>
<dbReference type="OrthoDB" id="539213at2759"/>
<keyword evidence="2" id="KW-0472">Membrane</keyword>
<protein>
    <submittedName>
        <fullName evidence="3">Uncharacterized protein</fullName>
    </submittedName>
</protein>
<evidence type="ECO:0000313" key="3">
    <source>
        <dbReference type="EMBL" id="CAG5089633.1"/>
    </source>
</evidence>
<keyword evidence="1" id="KW-0040">ANK repeat</keyword>
<dbReference type="Gene3D" id="1.25.40.20">
    <property type="entry name" value="Ankyrin repeat-containing domain"/>
    <property type="match status" value="1"/>
</dbReference>